<name>A0A0J0XCG3_9TREE</name>
<feature type="non-terminal residue" evidence="1">
    <location>
        <position position="111"/>
    </location>
</feature>
<dbReference type="Gene3D" id="2.60.120.260">
    <property type="entry name" value="Galactose-binding domain-like"/>
    <property type="match status" value="1"/>
</dbReference>
<evidence type="ECO:0000313" key="2">
    <source>
        <dbReference type="Proteomes" id="UP000053611"/>
    </source>
</evidence>
<dbReference type="Proteomes" id="UP000053611">
    <property type="component" value="Unassembled WGS sequence"/>
</dbReference>
<evidence type="ECO:0000313" key="1">
    <source>
        <dbReference type="EMBL" id="KLT38760.1"/>
    </source>
</evidence>
<proteinExistence type="predicted"/>
<protein>
    <submittedName>
        <fullName evidence="1">Uncharacterized protein</fullName>
    </submittedName>
</protein>
<organism evidence="1 2">
    <name type="scientific">Cutaneotrichosporon oleaginosum</name>
    <dbReference type="NCBI Taxonomy" id="879819"/>
    <lineage>
        <taxon>Eukaryota</taxon>
        <taxon>Fungi</taxon>
        <taxon>Dikarya</taxon>
        <taxon>Basidiomycota</taxon>
        <taxon>Agaricomycotina</taxon>
        <taxon>Tremellomycetes</taxon>
        <taxon>Trichosporonales</taxon>
        <taxon>Trichosporonaceae</taxon>
        <taxon>Cutaneotrichosporon</taxon>
    </lineage>
</organism>
<dbReference type="OrthoDB" id="2563669at2759"/>
<reference evidence="1 2" key="1">
    <citation type="submission" date="2015-03" db="EMBL/GenBank/DDBJ databases">
        <title>Genomics and transcriptomics of the oil-accumulating basidiomycete yeast T. oleaginosus allow insights into substrate utilization and the diverse evolutionary trajectories of mating systems in fungi.</title>
        <authorList>
            <consortium name="DOE Joint Genome Institute"/>
            <person name="Kourist R."/>
            <person name="Kracht O."/>
            <person name="Bracharz F."/>
            <person name="Lipzen A."/>
            <person name="Nolan M."/>
            <person name="Ohm R."/>
            <person name="Grigoriev I."/>
            <person name="Sun S."/>
            <person name="Heitman J."/>
            <person name="Bruck T."/>
            <person name="Nowrousian M."/>
        </authorList>
    </citation>
    <scope>NUCLEOTIDE SEQUENCE [LARGE SCALE GENOMIC DNA]</scope>
    <source>
        <strain evidence="1 2">IBC0246</strain>
    </source>
</reference>
<dbReference type="EMBL" id="KQ087285">
    <property type="protein sequence ID" value="KLT38760.1"/>
    <property type="molecule type" value="Genomic_DNA"/>
</dbReference>
<keyword evidence="2" id="KW-1185">Reference proteome</keyword>
<accession>A0A0J0XCG3</accession>
<dbReference type="GeneID" id="28981173"/>
<gene>
    <name evidence="1" type="ORF">CC85DRAFT_252387</name>
</gene>
<sequence>MRGTIGGLIQANTVNTTIDDTAWANGSVALSPGWNMLEQGKSNYVNETQYQQELRNADRHFNRSISWTTQPDANIAISFSGSAVWVFGLSGGEAGTFEVRLDNVTQGVFDA</sequence>
<dbReference type="AlphaFoldDB" id="A0A0J0XCG3"/>